<evidence type="ECO:0000313" key="3">
    <source>
        <dbReference type="EMBL" id="MED6246950.1"/>
    </source>
</evidence>
<proteinExistence type="predicted"/>
<keyword evidence="2" id="KW-0732">Signal</keyword>
<organism evidence="3 4">
    <name type="scientific">Ataeniobius toweri</name>
    <dbReference type="NCBI Taxonomy" id="208326"/>
    <lineage>
        <taxon>Eukaryota</taxon>
        <taxon>Metazoa</taxon>
        <taxon>Chordata</taxon>
        <taxon>Craniata</taxon>
        <taxon>Vertebrata</taxon>
        <taxon>Euteleostomi</taxon>
        <taxon>Actinopterygii</taxon>
        <taxon>Neopterygii</taxon>
        <taxon>Teleostei</taxon>
        <taxon>Neoteleostei</taxon>
        <taxon>Acanthomorphata</taxon>
        <taxon>Ovalentaria</taxon>
        <taxon>Atherinomorphae</taxon>
        <taxon>Cyprinodontiformes</taxon>
        <taxon>Goodeidae</taxon>
        <taxon>Ataeniobius</taxon>
    </lineage>
</organism>
<dbReference type="InterPro" id="IPR026614">
    <property type="entry name" value="ANGPTL8"/>
</dbReference>
<evidence type="ECO:0000313" key="4">
    <source>
        <dbReference type="Proteomes" id="UP001345963"/>
    </source>
</evidence>
<dbReference type="PANTHER" id="PTHR21463:SF0">
    <property type="entry name" value="ANGIOPOIETIN-LIKE PROTEIN 8"/>
    <property type="match status" value="1"/>
</dbReference>
<feature type="signal peptide" evidence="2">
    <location>
        <begin position="1"/>
        <end position="26"/>
    </location>
</feature>
<gene>
    <name evidence="3" type="ORF">ATANTOWER_026740</name>
</gene>
<evidence type="ECO:0000256" key="2">
    <source>
        <dbReference type="SAM" id="SignalP"/>
    </source>
</evidence>
<dbReference type="Proteomes" id="UP001345963">
    <property type="component" value="Unassembled WGS sequence"/>
</dbReference>
<sequence>MYKTLIKMIWSLCLLCLAGGFGAVHAGPIRNAGRMEDKAAPQEEVNVLMFGVIQLSESLNYVFETTEAKIERISKTLKSHEETLQQLGKQTEQVAEVEQQIKEGVQLLQEQMAKQQAQTHITKDWLSSIEKDEEEMKAKVQQLEMYINNAASNSLKELQDKAEDHFQLLRGLQTWNWVQKRNIETQDEQLSKLQKMSEAMS</sequence>
<keyword evidence="4" id="KW-1185">Reference proteome</keyword>
<evidence type="ECO:0008006" key="5">
    <source>
        <dbReference type="Google" id="ProtNLM"/>
    </source>
</evidence>
<dbReference type="PANTHER" id="PTHR21463">
    <property type="entry name" value="ANGIOPOIETIN-LIKE PROTEIN 8"/>
    <property type="match status" value="1"/>
</dbReference>
<comment type="caution">
    <text evidence="3">The sequence shown here is derived from an EMBL/GenBank/DDBJ whole genome shotgun (WGS) entry which is preliminary data.</text>
</comment>
<name>A0ABU7BA33_9TELE</name>
<feature type="coiled-coil region" evidence="1">
    <location>
        <begin position="63"/>
        <end position="149"/>
    </location>
</feature>
<accession>A0ABU7BA33</accession>
<keyword evidence="1" id="KW-0175">Coiled coil</keyword>
<evidence type="ECO:0000256" key="1">
    <source>
        <dbReference type="SAM" id="Coils"/>
    </source>
</evidence>
<reference evidence="3 4" key="1">
    <citation type="submission" date="2021-07" db="EMBL/GenBank/DDBJ databases">
        <authorList>
            <person name="Palmer J.M."/>
        </authorList>
    </citation>
    <scope>NUCLEOTIDE SEQUENCE [LARGE SCALE GENOMIC DNA]</scope>
    <source>
        <strain evidence="3 4">AT_MEX2019</strain>
        <tissue evidence="3">Muscle</tissue>
    </source>
</reference>
<protein>
    <recommendedName>
        <fullName evidence="5">Apolipophorin-III</fullName>
    </recommendedName>
</protein>
<dbReference type="EMBL" id="JAHUTI010045726">
    <property type="protein sequence ID" value="MED6246950.1"/>
    <property type="molecule type" value="Genomic_DNA"/>
</dbReference>
<feature type="chain" id="PRO_5047377291" description="Apolipophorin-III" evidence="2">
    <location>
        <begin position="27"/>
        <end position="201"/>
    </location>
</feature>